<evidence type="ECO:0000256" key="1">
    <source>
        <dbReference type="SAM" id="MobiDB-lite"/>
    </source>
</evidence>
<evidence type="ECO:0000313" key="4">
    <source>
        <dbReference type="Proteomes" id="UP001153069"/>
    </source>
</evidence>
<dbReference type="Pfam" id="PF00685">
    <property type="entry name" value="Sulfotransfer_1"/>
    <property type="match status" value="1"/>
</dbReference>
<feature type="region of interest" description="Disordered" evidence="1">
    <location>
        <begin position="86"/>
        <end position="110"/>
    </location>
</feature>
<feature type="domain" description="Sulfotransferase" evidence="2">
    <location>
        <begin position="132"/>
        <end position="376"/>
    </location>
</feature>
<gene>
    <name evidence="3" type="ORF">SEMRO_120_G058340.1</name>
</gene>
<dbReference type="EMBL" id="CAICTM010000119">
    <property type="protein sequence ID" value="CAB9501840.1"/>
    <property type="molecule type" value="Genomic_DNA"/>
</dbReference>
<dbReference type="InterPro" id="IPR027417">
    <property type="entry name" value="P-loop_NTPase"/>
</dbReference>
<organism evidence="3 4">
    <name type="scientific">Seminavis robusta</name>
    <dbReference type="NCBI Taxonomy" id="568900"/>
    <lineage>
        <taxon>Eukaryota</taxon>
        <taxon>Sar</taxon>
        <taxon>Stramenopiles</taxon>
        <taxon>Ochrophyta</taxon>
        <taxon>Bacillariophyta</taxon>
        <taxon>Bacillariophyceae</taxon>
        <taxon>Bacillariophycidae</taxon>
        <taxon>Naviculales</taxon>
        <taxon>Naviculaceae</taxon>
        <taxon>Seminavis</taxon>
    </lineage>
</organism>
<accession>A0A9N8DH87</accession>
<dbReference type="AlphaFoldDB" id="A0A9N8DH87"/>
<reference evidence="3" key="1">
    <citation type="submission" date="2020-06" db="EMBL/GenBank/DDBJ databases">
        <authorList>
            <consortium name="Plant Systems Biology data submission"/>
        </authorList>
    </citation>
    <scope>NUCLEOTIDE SEQUENCE</scope>
    <source>
        <strain evidence="3">D6</strain>
    </source>
</reference>
<dbReference type="Proteomes" id="UP001153069">
    <property type="component" value="Unassembled WGS sequence"/>
</dbReference>
<feature type="region of interest" description="Disordered" evidence="1">
    <location>
        <begin position="429"/>
        <end position="470"/>
    </location>
</feature>
<protein>
    <recommendedName>
        <fullName evidence="2">Sulfotransferase domain-containing protein</fullName>
    </recommendedName>
</protein>
<feature type="region of interest" description="Disordered" evidence="1">
    <location>
        <begin position="1"/>
        <end position="21"/>
    </location>
</feature>
<evidence type="ECO:0000259" key="2">
    <source>
        <dbReference type="Pfam" id="PF00685"/>
    </source>
</evidence>
<feature type="compositionally biased region" description="Acidic residues" evidence="1">
    <location>
        <begin position="429"/>
        <end position="464"/>
    </location>
</feature>
<comment type="caution">
    <text evidence="3">The sequence shown here is derived from an EMBL/GenBank/DDBJ whole genome shotgun (WGS) entry which is preliminary data.</text>
</comment>
<sequence>MMIAEPEPTRPKAESPRPSSSSFQLRWCVGLSVFVIYVWSETMNSSIYTYQRWFKESNASLHLHIIDNTTTSTSIDLRNSVVEAASSEIKKSKSTDETPRENKSYNMGKKKSNATMIEANNGVKNKTVPQLIWLLSFPNSGTTYTNKLVQGMSGTSTATNYGQEQSGYKSSIPLSPNLPNGPFLRYPDGNTSKYLLTKSHCTGYCIRCSPDRYVLNAERFESGCRSGNHLVNGESVSSKPAYAAELVKKVVHIIRNPFDNIVARLHMQRKNWVNHGDHEEYLKLFVNNRTGFRRWCTFLAYTQVNQTAKAKQLDNFTKQLYAVSPCAAEFYRYTQWHNYAIEAAKDKPVHTLFYENYTENFNQTANELLDFLELDVVGGPEESFQPGKQYPEYFTEDEQYFIANLVRHLATNETWGLLKHYFDGILEDDELDSEEDVEAPEETEEQTDEFDKLGDDEDAEEEDSTVDKSI</sequence>
<feature type="compositionally biased region" description="Basic and acidic residues" evidence="1">
    <location>
        <begin position="88"/>
        <end position="103"/>
    </location>
</feature>
<dbReference type="Gene3D" id="3.40.50.300">
    <property type="entry name" value="P-loop containing nucleotide triphosphate hydrolases"/>
    <property type="match status" value="1"/>
</dbReference>
<evidence type="ECO:0000313" key="3">
    <source>
        <dbReference type="EMBL" id="CAB9501840.1"/>
    </source>
</evidence>
<keyword evidence="4" id="KW-1185">Reference proteome</keyword>
<dbReference type="GO" id="GO:0008146">
    <property type="term" value="F:sulfotransferase activity"/>
    <property type="evidence" value="ECO:0007669"/>
    <property type="project" value="InterPro"/>
</dbReference>
<dbReference type="SUPFAM" id="SSF52540">
    <property type="entry name" value="P-loop containing nucleoside triphosphate hydrolases"/>
    <property type="match status" value="1"/>
</dbReference>
<proteinExistence type="predicted"/>
<name>A0A9N8DH87_9STRA</name>
<dbReference type="OrthoDB" id="38831at2759"/>
<dbReference type="InterPro" id="IPR000863">
    <property type="entry name" value="Sulfotransferase_dom"/>
</dbReference>